<accession>A0A150TE26</accession>
<dbReference type="InterPro" id="IPR018376">
    <property type="entry name" value="Enoyl-CoA_hyd/isom_CS"/>
</dbReference>
<comment type="similarity">
    <text evidence="1 2">Belongs to the enoyl-CoA hydratase/isomerase family.</text>
</comment>
<dbReference type="PROSITE" id="PS00166">
    <property type="entry name" value="ENOYL_COA_HYDRATASE"/>
    <property type="match status" value="1"/>
</dbReference>
<dbReference type="InterPro" id="IPR029045">
    <property type="entry name" value="ClpP/crotonase-like_dom_sf"/>
</dbReference>
<name>A0A150TE26_SORCE</name>
<dbReference type="AlphaFoldDB" id="A0A150TE26"/>
<dbReference type="NCBIfam" id="NF005496">
    <property type="entry name" value="PRK07110.1"/>
    <property type="match status" value="1"/>
</dbReference>
<evidence type="ECO:0008006" key="5">
    <source>
        <dbReference type="Google" id="ProtNLM"/>
    </source>
</evidence>
<feature type="non-terminal residue" evidence="3">
    <location>
        <position position="228"/>
    </location>
</feature>
<dbReference type="GO" id="GO:0006635">
    <property type="term" value="P:fatty acid beta-oxidation"/>
    <property type="evidence" value="ECO:0007669"/>
    <property type="project" value="TreeGrafter"/>
</dbReference>
<dbReference type="GO" id="GO:0003824">
    <property type="term" value="F:catalytic activity"/>
    <property type="evidence" value="ECO:0007669"/>
    <property type="project" value="InterPro"/>
</dbReference>
<dbReference type="Proteomes" id="UP000075515">
    <property type="component" value="Unassembled WGS sequence"/>
</dbReference>
<protein>
    <recommendedName>
        <fullName evidence="5">Enoyl-CoA hydratase</fullName>
    </recommendedName>
</protein>
<evidence type="ECO:0000256" key="2">
    <source>
        <dbReference type="RuleBase" id="RU003707"/>
    </source>
</evidence>
<reference evidence="3 4" key="1">
    <citation type="submission" date="2014-02" db="EMBL/GenBank/DDBJ databases">
        <title>The small core and large imbalanced accessory genome model reveals a collaborative survival strategy of Sorangium cellulosum strains in nature.</title>
        <authorList>
            <person name="Han K."/>
            <person name="Peng R."/>
            <person name="Blom J."/>
            <person name="Li Y.-Z."/>
        </authorList>
    </citation>
    <scope>NUCLEOTIDE SEQUENCE [LARGE SCALE GENOMIC DNA]</scope>
    <source>
        <strain evidence="3 4">So0149</strain>
    </source>
</reference>
<sequence length="228" mass="25000">MNDVAHRNMFSEGLVLGLLARFREIQGRTDIKAVVLTGGGNVFMMGGTEEGLIDIADGNAKYSDLPFLYEGLLRCEVPVIAAMQGHALGAGLCFGLYADIVVMAEEAVYGANFMSYGFTPGLGATFILAERFGNPLATEMMYVARSFTGRELKERRSSPIFRPAAEVHAEALAIARRLADKPRESLVILKQELAGRTLAALPRVIAAEIEMHRQTFAIPEVRDRIREH</sequence>
<evidence type="ECO:0000256" key="1">
    <source>
        <dbReference type="ARBA" id="ARBA00005254"/>
    </source>
</evidence>
<organism evidence="3 4">
    <name type="scientific">Sorangium cellulosum</name>
    <name type="common">Polyangium cellulosum</name>
    <dbReference type="NCBI Taxonomy" id="56"/>
    <lineage>
        <taxon>Bacteria</taxon>
        <taxon>Pseudomonadati</taxon>
        <taxon>Myxococcota</taxon>
        <taxon>Polyangia</taxon>
        <taxon>Polyangiales</taxon>
        <taxon>Polyangiaceae</taxon>
        <taxon>Sorangium</taxon>
    </lineage>
</organism>
<evidence type="ECO:0000313" key="3">
    <source>
        <dbReference type="EMBL" id="KYG02949.1"/>
    </source>
</evidence>
<comment type="caution">
    <text evidence="3">The sequence shown here is derived from an EMBL/GenBank/DDBJ whole genome shotgun (WGS) entry which is preliminary data.</text>
</comment>
<gene>
    <name evidence="3" type="ORF">BE18_11120</name>
</gene>
<dbReference type="PANTHER" id="PTHR11941">
    <property type="entry name" value="ENOYL-COA HYDRATASE-RELATED"/>
    <property type="match status" value="1"/>
</dbReference>
<dbReference type="Gene3D" id="3.90.226.10">
    <property type="entry name" value="2-enoyl-CoA Hydratase, Chain A, domain 1"/>
    <property type="match status" value="1"/>
</dbReference>
<dbReference type="PANTHER" id="PTHR11941:SF133">
    <property type="entry name" value="1,2-EPOXYPHENYLACETYL-COA ISOMERASE"/>
    <property type="match status" value="1"/>
</dbReference>
<evidence type="ECO:0000313" key="4">
    <source>
        <dbReference type="Proteomes" id="UP000075515"/>
    </source>
</evidence>
<dbReference type="SUPFAM" id="SSF52096">
    <property type="entry name" value="ClpP/crotonase"/>
    <property type="match status" value="1"/>
</dbReference>
<proteinExistence type="inferred from homology"/>
<dbReference type="EMBL" id="JEMC01000444">
    <property type="protein sequence ID" value="KYG02949.1"/>
    <property type="molecule type" value="Genomic_DNA"/>
</dbReference>
<dbReference type="InterPro" id="IPR001753">
    <property type="entry name" value="Enoyl-CoA_hydra/iso"/>
</dbReference>
<dbReference type="Pfam" id="PF00378">
    <property type="entry name" value="ECH_1"/>
    <property type="match status" value="1"/>
</dbReference>
<dbReference type="Gene3D" id="6.20.390.20">
    <property type="match status" value="1"/>
</dbReference>
<dbReference type="CDD" id="cd06558">
    <property type="entry name" value="crotonase-like"/>
    <property type="match status" value="1"/>
</dbReference>